<dbReference type="PANTHER" id="PTHR35984">
    <property type="entry name" value="PERIPLASMIC SERINE PROTEASE"/>
    <property type="match status" value="1"/>
</dbReference>
<protein>
    <recommendedName>
        <fullName evidence="4">Serine dehydrogenase proteinase</fullName>
    </recommendedName>
</protein>
<dbReference type="InterPro" id="IPR002825">
    <property type="entry name" value="Pept_S49_ser-pept_pro"/>
</dbReference>
<dbReference type="Gene3D" id="3.90.226.10">
    <property type="entry name" value="2-enoyl-CoA Hydratase, Chain A, domain 1"/>
    <property type="match status" value="1"/>
</dbReference>
<sequence>MEEQQTNSEEISNNDSETIEANEANNSPQNGHVIYKDVVKAMISGYGKKSNEESKNNFAELLSKYLKQAVEGNAIVNEYNILVLFDNTLMVKSDSDRIYKAITNIEEENKNKKLLLILLSRGGEPGSAYLIGKLCRDSSNGKFVVVVPRYAKSAATLLATAADEIHMGDLSELGPIDPQINKMPALGLKNSIEHIAELVQQRPGSSQMFAQYLSLTIEPIQIGYYERAAKSAEQYAEKLLNSHKETLGSEPSDIAFKLVYDYKDHGFVIDKSEAVNIFGVNTIKIKTPEYDIGNEIYNILSDFESWADMLNHNFYFIGSLDSKPELKKREIN</sequence>
<dbReference type="SUPFAM" id="SSF52096">
    <property type="entry name" value="ClpP/crotonase"/>
    <property type="match status" value="1"/>
</dbReference>
<proteinExistence type="predicted"/>
<accession>A0A2M6WSD0</accession>
<reference evidence="3" key="1">
    <citation type="submission" date="2017-09" db="EMBL/GenBank/DDBJ databases">
        <title>Depth-based differentiation of microbial function through sediment-hosted aquifers and enrichment of novel symbionts in the deep terrestrial subsurface.</title>
        <authorList>
            <person name="Probst A.J."/>
            <person name="Ladd B."/>
            <person name="Jarett J.K."/>
            <person name="Geller-Mcgrath D.E."/>
            <person name="Sieber C.M.K."/>
            <person name="Emerson J.B."/>
            <person name="Anantharaman K."/>
            <person name="Thomas B.C."/>
            <person name="Malmstrom R."/>
            <person name="Stieglmeier M."/>
            <person name="Klingl A."/>
            <person name="Woyke T."/>
            <person name="Ryan C.M."/>
            <person name="Banfield J.F."/>
        </authorList>
    </citation>
    <scope>NUCLEOTIDE SEQUENCE [LARGE SCALE GENOMIC DNA]</scope>
</reference>
<evidence type="ECO:0008006" key="4">
    <source>
        <dbReference type="Google" id="ProtNLM"/>
    </source>
</evidence>
<name>A0A2M6WSD0_9BACT</name>
<comment type="caution">
    <text evidence="2">The sequence shown here is derived from an EMBL/GenBank/DDBJ whole genome shotgun (WGS) entry which is preliminary data.</text>
</comment>
<dbReference type="Proteomes" id="UP000228533">
    <property type="component" value="Unassembled WGS sequence"/>
</dbReference>
<dbReference type="AlphaFoldDB" id="A0A2M6WSD0"/>
<evidence type="ECO:0000256" key="1">
    <source>
        <dbReference type="SAM" id="MobiDB-lite"/>
    </source>
</evidence>
<feature type="region of interest" description="Disordered" evidence="1">
    <location>
        <begin position="1"/>
        <end position="30"/>
    </location>
</feature>
<dbReference type="Pfam" id="PF01972">
    <property type="entry name" value="SDH_protease"/>
    <property type="match status" value="1"/>
</dbReference>
<organism evidence="2 3">
    <name type="scientific">Candidatus Falkowbacteria bacterium CG10_big_fil_rev_8_21_14_0_10_37_14</name>
    <dbReference type="NCBI Taxonomy" id="1974561"/>
    <lineage>
        <taxon>Bacteria</taxon>
        <taxon>Candidatus Falkowiibacteriota</taxon>
    </lineage>
</organism>
<dbReference type="PANTHER" id="PTHR35984:SF1">
    <property type="entry name" value="PERIPLASMIC SERINE PROTEASE"/>
    <property type="match status" value="1"/>
</dbReference>
<gene>
    <name evidence="2" type="ORF">COT94_03940</name>
</gene>
<feature type="compositionally biased region" description="Polar residues" evidence="1">
    <location>
        <begin position="1"/>
        <end position="16"/>
    </location>
</feature>
<dbReference type="InterPro" id="IPR029045">
    <property type="entry name" value="ClpP/crotonase-like_dom_sf"/>
</dbReference>
<dbReference type="GO" id="GO:0016020">
    <property type="term" value="C:membrane"/>
    <property type="evidence" value="ECO:0007669"/>
    <property type="project" value="InterPro"/>
</dbReference>
<evidence type="ECO:0000313" key="2">
    <source>
        <dbReference type="EMBL" id="PIT95710.1"/>
    </source>
</evidence>
<evidence type="ECO:0000313" key="3">
    <source>
        <dbReference type="Proteomes" id="UP000228533"/>
    </source>
</evidence>
<dbReference type="EMBL" id="PFAM01000023">
    <property type="protein sequence ID" value="PIT95710.1"/>
    <property type="molecule type" value="Genomic_DNA"/>
</dbReference>